<comment type="similarity">
    <text evidence="1">Belongs to the disease resistance NB-LRR family.</text>
</comment>
<sequence length="882" mass="101197">MDLVSPIVDVFNRLWECTVKRIEPIRHLGENLESLKKAKGELEDIHKDVESNVQLEEQQHSRRTNEVKGWQEAVDRTLTEVEATLQRGDEEIKKRCLGNWCPKNCCSTYKLGKEVIKKLTDVKELASKRRDFHVLADKLPPAAVDVWPMEKTVDTESRLSQLWKYVQDRSVGIIGIYGMGGVGKTTLLKKLNNKFVDTNHDFDLVIRVVVSKEVNLLEIQEAIRRNVGISDEIWKQKDNEDERAVELFKRLSNKKFVLLLDDIWQAIEFSKMGVPVSDKCKIVFTTRSEDVCTHMKADKKCEVKCLSPEVAWELFQQQLDKDVLNSHREIPKEAKIVVNECKGLPLALITIGSTMANKKTIEEWQHATKVLRSYPSEFPGMEARVLPILKFSYDSLSSDILKNCFIYCSIYPEDHVILEDQLIDLWIGEGFLRESHDNIYDARNEGKCNIESLKRACLLETVEKKCYVKMHDVLRDMALWIASELKSKILVQERTKLDEAKSSMAKWKEAKRISLWRLHNGTFTESPSCTHLLTTTLLVRDSDLERFPNNFFRSMCALIVLDLSGNRNLMELPAEIGELVNLQYLNVSSFTRIKMLPIEVKKLRQLRILRFEGTLVLKHIPAGVISCLSSLQVFSWFAMGGFYLDPHYADIRLLQELEGLEHIKDIRLMLCSLDCIDKLFSSPKLKACVTSLRISCPEECSSLVLDISSSTMKRMKNLEIIGCNSLKELRFCGTEVPNNLPCLEFLRMSNCPIKDLTWLIHVPSLSCLAVGECPSLTEVIACDFGSSEIKEAIDIFPNLERMVLGDLPNLKSICRQAMPFPSLKSLWIWDCRNLRNLPFNSETVKTSSLNDISASEEWWHQLEWGDEATKLHFTSIFNRLRG</sequence>
<dbReference type="PANTHER" id="PTHR33463:SF220">
    <property type="entry name" value="NB-ARC DOMAIN-CONTAINING PROTEIN"/>
    <property type="match status" value="1"/>
</dbReference>
<dbReference type="Gene3D" id="1.10.10.10">
    <property type="entry name" value="Winged helix-like DNA-binding domain superfamily/Winged helix DNA-binding domain"/>
    <property type="match status" value="1"/>
</dbReference>
<dbReference type="Pfam" id="PF23598">
    <property type="entry name" value="LRR_14"/>
    <property type="match status" value="1"/>
</dbReference>
<evidence type="ECO:0000256" key="4">
    <source>
        <dbReference type="ARBA" id="ARBA00022741"/>
    </source>
</evidence>
<dbReference type="PRINTS" id="PR00364">
    <property type="entry name" value="DISEASERSIST"/>
</dbReference>
<dbReference type="FunFam" id="1.10.10.10:FF:000322">
    <property type="entry name" value="Probable disease resistance protein At1g63360"/>
    <property type="match status" value="1"/>
</dbReference>
<proteinExistence type="inferred from homology"/>
<dbReference type="Gene3D" id="1.10.8.430">
    <property type="entry name" value="Helical domain of apoptotic protease-activating factors"/>
    <property type="match status" value="1"/>
</dbReference>
<reference evidence="9" key="1">
    <citation type="journal article" date="2023" name="Plant J.">
        <title>Genome sequences and population genomics provide insights into the demographic history, inbreeding, and mutation load of two 'living fossil' tree species of Dipteronia.</title>
        <authorList>
            <person name="Feng Y."/>
            <person name="Comes H.P."/>
            <person name="Chen J."/>
            <person name="Zhu S."/>
            <person name="Lu R."/>
            <person name="Zhang X."/>
            <person name="Li P."/>
            <person name="Qiu J."/>
            <person name="Olsen K.M."/>
            <person name="Qiu Y."/>
        </authorList>
    </citation>
    <scope>NUCLEOTIDE SEQUENCE</scope>
    <source>
        <strain evidence="9">NBL</strain>
    </source>
</reference>
<keyword evidence="7" id="KW-0175">Coiled coil</keyword>
<evidence type="ECO:0000256" key="5">
    <source>
        <dbReference type="ARBA" id="ARBA00022821"/>
    </source>
</evidence>
<keyword evidence="4" id="KW-0547">Nucleotide-binding</keyword>
<dbReference type="InterPro" id="IPR036388">
    <property type="entry name" value="WH-like_DNA-bd_sf"/>
</dbReference>
<dbReference type="Pfam" id="PF00931">
    <property type="entry name" value="NB-ARC"/>
    <property type="match status" value="1"/>
</dbReference>
<evidence type="ECO:0000259" key="8">
    <source>
        <dbReference type="SMART" id="SM00382"/>
    </source>
</evidence>
<dbReference type="EMBL" id="JANJYJ010000004">
    <property type="protein sequence ID" value="KAK3219699.1"/>
    <property type="molecule type" value="Genomic_DNA"/>
</dbReference>
<dbReference type="SUPFAM" id="SSF52058">
    <property type="entry name" value="L domain-like"/>
    <property type="match status" value="1"/>
</dbReference>
<dbReference type="FunFam" id="3.40.50.300:FF:001091">
    <property type="entry name" value="Probable disease resistance protein At1g61300"/>
    <property type="match status" value="1"/>
</dbReference>
<dbReference type="GO" id="GO:0005524">
    <property type="term" value="F:ATP binding"/>
    <property type="evidence" value="ECO:0007669"/>
    <property type="project" value="UniProtKB-KW"/>
</dbReference>
<keyword evidence="3" id="KW-0677">Repeat</keyword>
<dbReference type="Proteomes" id="UP001281410">
    <property type="component" value="Unassembled WGS sequence"/>
</dbReference>
<accession>A0AAE0E9B5</accession>
<dbReference type="InterPro" id="IPR055414">
    <property type="entry name" value="LRR_R13L4/SHOC2-like"/>
</dbReference>
<dbReference type="InterPro" id="IPR050905">
    <property type="entry name" value="Plant_NBS-LRR"/>
</dbReference>
<dbReference type="InterPro" id="IPR058922">
    <property type="entry name" value="WHD_DRP"/>
</dbReference>
<dbReference type="InterPro" id="IPR032675">
    <property type="entry name" value="LRR_dom_sf"/>
</dbReference>
<evidence type="ECO:0000256" key="2">
    <source>
        <dbReference type="ARBA" id="ARBA00022614"/>
    </source>
</evidence>
<dbReference type="InterPro" id="IPR027417">
    <property type="entry name" value="P-loop_NTPase"/>
</dbReference>
<keyword evidence="2" id="KW-0433">Leucine-rich repeat</keyword>
<dbReference type="Pfam" id="PF23559">
    <property type="entry name" value="WHD_DRP"/>
    <property type="match status" value="1"/>
</dbReference>
<comment type="caution">
    <text evidence="9">The sequence shown here is derived from an EMBL/GenBank/DDBJ whole genome shotgun (WGS) entry which is preliminary data.</text>
</comment>
<evidence type="ECO:0000256" key="3">
    <source>
        <dbReference type="ARBA" id="ARBA00022737"/>
    </source>
</evidence>
<dbReference type="Gene3D" id="3.40.50.300">
    <property type="entry name" value="P-loop containing nucleotide triphosphate hydrolases"/>
    <property type="match status" value="1"/>
</dbReference>
<dbReference type="InterPro" id="IPR002182">
    <property type="entry name" value="NB-ARC"/>
</dbReference>
<dbReference type="InterPro" id="IPR042197">
    <property type="entry name" value="Apaf_helical"/>
</dbReference>
<evidence type="ECO:0000256" key="7">
    <source>
        <dbReference type="SAM" id="Coils"/>
    </source>
</evidence>
<dbReference type="FunFam" id="1.10.8.430:FF:000003">
    <property type="entry name" value="Probable disease resistance protein At5g66910"/>
    <property type="match status" value="1"/>
</dbReference>
<dbReference type="PANTHER" id="PTHR33463">
    <property type="entry name" value="NB-ARC DOMAIN-CONTAINING PROTEIN-RELATED"/>
    <property type="match status" value="1"/>
</dbReference>
<evidence type="ECO:0000313" key="9">
    <source>
        <dbReference type="EMBL" id="KAK3219699.1"/>
    </source>
</evidence>
<evidence type="ECO:0000256" key="6">
    <source>
        <dbReference type="ARBA" id="ARBA00022840"/>
    </source>
</evidence>
<evidence type="ECO:0000256" key="1">
    <source>
        <dbReference type="ARBA" id="ARBA00008894"/>
    </source>
</evidence>
<gene>
    <name evidence="9" type="ORF">Dsin_013669</name>
</gene>
<protein>
    <recommendedName>
        <fullName evidence="8">AAA+ ATPase domain-containing protein</fullName>
    </recommendedName>
</protein>
<feature type="domain" description="AAA+ ATPase" evidence="8">
    <location>
        <begin position="170"/>
        <end position="306"/>
    </location>
</feature>
<dbReference type="Gene3D" id="3.80.10.10">
    <property type="entry name" value="Ribonuclease Inhibitor"/>
    <property type="match status" value="1"/>
</dbReference>
<keyword evidence="5" id="KW-0611">Plant defense</keyword>
<dbReference type="SUPFAM" id="SSF52540">
    <property type="entry name" value="P-loop containing nucleoside triphosphate hydrolases"/>
    <property type="match status" value="1"/>
</dbReference>
<organism evidence="9 10">
    <name type="scientific">Dipteronia sinensis</name>
    <dbReference type="NCBI Taxonomy" id="43782"/>
    <lineage>
        <taxon>Eukaryota</taxon>
        <taxon>Viridiplantae</taxon>
        <taxon>Streptophyta</taxon>
        <taxon>Embryophyta</taxon>
        <taxon>Tracheophyta</taxon>
        <taxon>Spermatophyta</taxon>
        <taxon>Magnoliopsida</taxon>
        <taxon>eudicotyledons</taxon>
        <taxon>Gunneridae</taxon>
        <taxon>Pentapetalae</taxon>
        <taxon>rosids</taxon>
        <taxon>malvids</taxon>
        <taxon>Sapindales</taxon>
        <taxon>Sapindaceae</taxon>
        <taxon>Hippocastanoideae</taxon>
        <taxon>Acereae</taxon>
        <taxon>Dipteronia</taxon>
    </lineage>
</organism>
<dbReference type="InterPro" id="IPR003593">
    <property type="entry name" value="AAA+_ATPase"/>
</dbReference>
<dbReference type="GO" id="GO:0006952">
    <property type="term" value="P:defense response"/>
    <property type="evidence" value="ECO:0007669"/>
    <property type="project" value="UniProtKB-KW"/>
</dbReference>
<dbReference type="AlphaFoldDB" id="A0AAE0E9B5"/>
<keyword evidence="6" id="KW-0067">ATP-binding</keyword>
<dbReference type="GO" id="GO:0043531">
    <property type="term" value="F:ADP binding"/>
    <property type="evidence" value="ECO:0007669"/>
    <property type="project" value="InterPro"/>
</dbReference>
<evidence type="ECO:0000313" key="10">
    <source>
        <dbReference type="Proteomes" id="UP001281410"/>
    </source>
</evidence>
<dbReference type="SMART" id="SM00382">
    <property type="entry name" value="AAA"/>
    <property type="match status" value="1"/>
</dbReference>
<feature type="coiled-coil region" evidence="7">
    <location>
        <begin position="25"/>
        <end position="59"/>
    </location>
</feature>
<name>A0AAE0E9B5_9ROSI</name>
<keyword evidence="10" id="KW-1185">Reference proteome</keyword>